<dbReference type="InterPro" id="IPR010982">
    <property type="entry name" value="Lambda_DNA-bd_dom_sf"/>
</dbReference>
<comment type="caution">
    <text evidence="2">The sequence shown here is derived from an EMBL/GenBank/DDBJ whole genome shotgun (WGS) entry which is preliminary data.</text>
</comment>
<reference evidence="2 3" key="1">
    <citation type="submission" date="2017-03" db="EMBL/GenBank/DDBJ databases">
        <title>Lifting the veil on microbial sulfur biogeochemistry in mining wastewaters.</title>
        <authorList>
            <person name="Kantor R.S."/>
            <person name="Colenbrander Nelson T."/>
            <person name="Marshall S."/>
            <person name="Bennett D."/>
            <person name="Apte S."/>
            <person name="Camacho D."/>
            <person name="Thomas B.C."/>
            <person name="Warren L.A."/>
            <person name="Banfield J.F."/>
        </authorList>
    </citation>
    <scope>NUCLEOTIDE SEQUENCE [LARGE SCALE GENOMIC DNA]</scope>
    <source>
        <strain evidence="2">32-67-7</strain>
    </source>
</reference>
<gene>
    <name evidence="2" type="ORF">B7Z12_20510</name>
</gene>
<dbReference type="GO" id="GO:0003677">
    <property type="term" value="F:DNA binding"/>
    <property type="evidence" value="ECO:0007669"/>
    <property type="project" value="InterPro"/>
</dbReference>
<evidence type="ECO:0000313" key="3">
    <source>
        <dbReference type="Proteomes" id="UP000215616"/>
    </source>
</evidence>
<feature type="non-terminal residue" evidence="2">
    <location>
        <position position="110"/>
    </location>
</feature>
<feature type="domain" description="HTH cro/C1-type" evidence="1">
    <location>
        <begin position="35"/>
        <end position="90"/>
    </location>
</feature>
<sequence>MDRRKSAAEARRSLDRVLAPYRALTHRRPPRGWTRAIRDAFGMTASQLGVRMGVTQPTVQKLERSEQEDTIQLGSLRRLAEALNCELVYAFVPREPLQQTYETAARAVAR</sequence>
<dbReference type="CDD" id="cd00093">
    <property type="entry name" value="HTH_XRE"/>
    <property type="match status" value="1"/>
</dbReference>
<evidence type="ECO:0000313" key="2">
    <source>
        <dbReference type="EMBL" id="OYW98066.1"/>
    </source>
</evidence>
<dbReference type="AlphaFoldDB" id="A0A258CR51"/>
<protein>
    <submittedName>
        <fullName evidence="2">Transcriptional regulator</fullName>
    </submittedName>
</protein>
<dbReference type="Proteomes" id="UP000215616">
    <property type="component" value="Unassembled WGS sequence"/>
</dbReference>
<dbReference type="SMART" id="SM00530">
    <property type="entry name" value="HTH_XRE"/>
    <property type="match status" value="1"/>
</dbReference>
<dbReference type="PROSITE" id="PS50943">
    <property type="entry name" value="HTH_CROC1"/>
    <property type="match status" value="1"/>
</dbReference>
<accession>A0A258CR51</accession>
<evidence type="ECO:0000259" key="1">
    <source>
        <dbReference type="PROSITE" id="PS50943"/>
    </source>
</evidence>
<dbReference type="Pfam" id="PF01381">
    <property type="entry name" value="HTH_3"/>
    <property type="match status" value="1"/>
</dbReference>
<proteinExistence type="predicted"/>
<name>A0A258CR51_CAUVI</name>
<dbReference type="SUPFAM" id="SSF47413">
    <property type="entry name" value="lambda repressor-like DNA-binding domains"/>
    <property type="match status" value="1"/>
</dbReference>
<dbReference type="EMBL" id="NCDQ01000555">
    <property type="protein sequence ID" value="OYW98066.1"/>
    <property type="molecule type" value="Genomic_DNA"/>
</dbReference>
<dbReference type="InterPro" id="IPR001387">
    <property type="entry name" value="Cro/C1-type_HTH"/>
</dbReference>
<organism evidence="2 3">
    <name type="scientific">Caulobacter vibrioides</name>
    <name type="common">Caulobacter crescentus</name>
    <dbReference type="NCBI Taxonomy" id="155892"/>
    <lineage>
        <taxon>Bacteria</taxon>
        <taxon>Pseudomonadati</taxon>
        <taxon>Pseudomonadota</taxon>
        <taxon>Alphaproteobacteria</taxon>
        <taxon>Caulobacterales</taxon>
        <taxon>Caulobacteraceae</taxon>
        <taxon>Caulobacter</taxon>
    </lineage>
</organism>
<dbReference type="Gene3D" id="1.10.260.40">
    <property type="entry name" value="lambda repressor-like DNA-binding domains"/>
    <property type="match status" value="1"/>
</dbReference>